<feature type="domain" description="GB1/RHD3-type G" evidence="7">
    <location>
        <begin position="36"/>
        <end position="269"/>
    </location>
</feature>
<dbReference type="SUPFAM" id="SSF52540">
    <property type="entry name" value="P-loop containing nucleoside triphosphate hydrolases"/>
    <property type="match status" value="1"/>
</dbReference>
<keyword evidence="9" id="KW-1185">Reference proteome</keyword>
<dbReference type="InterPro" id="IPR027417">
    <property type="entry name" value="P-loop_NTPase"/>
</dbReference>
<gene>
    <name evidence="8" type="ORF">CIB84_011276</name>
</gene>
<dbReference type="OrthoDB" id="2135133at2759"/>
<dbReference type="InterPro" id="IPR003191">
    <property type="entry name" value="Guanylate-bd/ATL_C"/>
</dbReference>
<evidence type="ECO:0000256" key="1">
    <source>
        <dbReference type="ARBA" id="ARBA00022741"/>
    </source>
</evidence>
<evidence type="ECO:0000256" key="5">
    <source>
        <dbReference type="SAM" id="Coils"/>
    </source>
</evidence>
<keyword evidence="1" id="KW-0547">Nucleotide-binding</keyword>
<dbReference type="SUPFAM" id="SSF48340">
    <property type="entry name" value="Interferon-induced guanylate-binding protein 1 (GBP1), C-terminal domain"/>
    <property type="match status" value="1"/>
</dbReference>
<dbReference type="AlphaFoldDB" id="A0A2P4SLI7"/>
<keyword evidence="5" id="KW-0175">Coiled coil</keyword>
<dbReference type="InterPro" id="IPR036543">
    <property type="entry name" value="Guanylate-bd_C_sf"/>
</dbReference>
<evidence type="ECO:0000256" key="6">
    <source>
        <dbReference type="SAM" id="MobiDB-lite"/>
    </source>
</evidence>
<sequence length="707" mass="79714">METSVPPMSAPLCLVHNQDCRLSLNPAALAILGSVTQPVVVVAVVGPFRTGKSFLVKRLAQKCTGSLLGNAVQMQTKGIWMRCLPHPCKPGVALVLLDTEGLGDPHKEDSRNDAWIFTLALLLSSTLVYNSMHTTGHRMLEYLWLLMDLHVRVRAQADDTEPADEFARVFPGFVWVVRDFMLMESEQPISGDAYLERILRPQPWRMMQKYDELQRRLRNFFPHHKLFMLGQPVAGRALAQLEVLQDDQLQPQFRQQEEAFCQHIWKEAPVKVLLNSSQVTGRVLARLAETYVAAISTGSVPCVESALTVVVEAENSAAVEAAVAEYRQGMEQGLVLPTASHDALMAVHRDWKQHAGAFFLSHAFANSKQCYQALLMDKLEAAKEEFCRRNEEASEQRCRAVLQELWGDMELRVQRGDYVAPGGARLFQEDLKRVLEEYKMRPDKGVKVSRGGGSGCGGNGCASWRYHQAEAVLKEFLRVKGLEMTEMWIDWVDQQCKAVLAEVAAATQAVERQLEEHRQQQRVELTKMRVVKEKVELRICILEKQQEATLAEVAAIKKAVEKQQEAMPAEGAAIKKAVEKQLEEQQQQQKVMLAEVTAAKKAVEKQLEQQQQVALAHVTALQEAAEERWQQWAQQLQEEQSLVLSQRLEELEARLQEGRGREAAAPQQMQKEDQTEPSWRSTLLKFLDKVVVPILIRLVNSVVNNGA</sequence>
<proteinExistence type="inferred from homology"/>
<feature type="coiled-coil region" evidence="5">
    <location>
        <begin position="575"/>
        <end position="654"/>
    </location>
</feature>
<evidence type="ECO:0000256" key="3">
    <source>
        <dbReference type="ARBA" id="ARBA00023134"/>
    </source>
</evidence>
<reference evidence="8 9" key="1">
    <citation type="submission" date="2018-01" db="EMBL/GenBank/DDBJ databases">
        <title>Comparison of the Chinese Bamboo Partridge and Red Junglefowl genome sequences highlights the importance of demography in genome evolution.</title>
        <authorList>
            <person name="Tiley G.P."/>
            <person name="Kimball R.T."/>
            <person name="Braun E.L."/>
            <person name="Burleigh J.G."/>
        </authorList>
    </citation>
    <scope>NUCLEOTIDE SEQUENCE [LARGE SCALE GENOMIC DNA]</scope>
    <source>
        <strain evidence="8">RTK389</strain>
        <tissue evidence="8">Blood</tissue>
    </source>
</reference>
<comment type="caution">
    <text evidence="8">The sequence shown here is derived from an EMBL/GenBank/DDBJ whole genome shotgun (WGS) entry which is preliminary data.</text>
</comment>
<dbReference type="Gene3D" id="3.40.50.300">
    <property type="entry name" value="P-loop containing nucleotide triphosphate hydrolases"/>
    <property type="match status" value="1"/>
</dbReference>
<evidence type="ECO:0000259" key="7">
    <source>
        <dbReference type="PROSITE" id="PS51715"/>
    </source>
</evidence>
<dbReference type="GO" id="GO:0003924">
    <property type="term" value="F:GTPase activity"/>
    <property type="evidence" value="ECO:0007669"/>
    <property type="project" value="InterPro"/>
</dbReference>
<dbReference type="Proteomes" id="UP000237246">
    <property type="component" value="Unassembled WGS sequence"/>
</dbReference>
<dbReference type="PANTHER" id="PTHR10751">
    <property type="entry name" value="GUANYLATE BINDING PROTEIN"/>
    <property type="match status" value="1"/>
</dbReference>
<dbReference type="PROSITE" id="PS51715">
    <property type="entry name" value="G_GB1_RHD3"/>
    <property type="match status" value="1"/>
</dbReference>
<organism evidence="8 9">
    <name type="scientific">Bambusicola thoracicus</name>
    <name type="common">Chinese bamboo-partridge</name>
    <name type="synonym">Perdix thoracica</name>
    <dbReference type="NCBI Taxonomy" id="9083"/>
    <lineage>
        <taxon>Eukaryota</taxon>
        <taxon>Metazoa</taxon>
        <taxon>Chordata</taxon>
        <taxon>Craniata</taxon>
        <taxon>Vertebrata</taxon>
        <taxon>Euteleostomi</taxon>
        <taxon>Archelosauria</taxon>
        <taxon>Archosauria</taxon>
        <taxon>Dinosauria</taxon>
        <taxon>Saurischia</taxon>
        <taxon>Theropoda</taxon>
        <taxon>Coelurosauria</taxon>
        <taxon>Aves</taxon>
        <taxon>Neognathae</taxon>
        <taxon>Galloanserae</taxon>
        <taxon>Galliformes</taxon>
        <taxon>Phasianidae</taxon>
        <taxon>Perdicinae</taxon>
        <taxon>Bambusicola</taxon>
    </lineage>
</organism>
<evidence type="ECO:0000313" key="8">
    <source>
        <dbReference type="EMBL" id="POI24972.1"/>
    </source>
</evidence>
<accession>A0A2P4SLI7</accession>
<dbReference type="InterPro" id="IPR030386">
    <property type="entry name" value="G_GB1_RHD3_dom"/>
</dbReference>
<dbReference type="EMBL" id="PPHD01037207">
    <property type="protein sequence ID" value="POI24972.1"/>
    <property type="molecule type" value="Genomic_DNA"/>
</dbReference>
<dbReference type="GO" id="GO:0005525">
    <property type="term" value="F:GTP binding"/>
    <property type="evidence" value="ECO:0007669"/>
    <property type="project" value="UniProtKB-KW"/>
</dbReference>
<dbReference type="Pfam" id="PF02841">
    <property type="entry name" value="GBP_C"/>
    <property type="match status" value="1"/>
</dbReference>
<name>A0A2P4SLI7_BAMTH</name>
<keyword evidence="3" id="KW-0342">GTP-binding</keyword>
<keyword evidence="2" id="KW-0378">Hydrolase</keyword>
<evidence type="ECO:0000256" key="2">
    <source>
        <dbReference type="ARBA" id="ARBA00022801"/>
    </source>
</evidence>
<dbReference type="Pfam" id="PF02263">
    <property type="entry name" value="GBP"/>
    <property type="match status" value="1"/>
</dbReference>
<dbReference type="FunFam" id="3.40.50.300:FF:002830">
    <property type="entry name" value="Guanylate-binding protein 2"/>
    <property type="match status" value="1"/>
</dbReference>
<evidence type="ECO:0000256" key="4">
    <source>
        <dbReference type="PROSITE-ProRule" id="PRU01052"/>
    </source>
</evidence>
<evidence type="ECO:0000313" key="9">
    <source>
        <dbReference type="Proteomes" id="UP000237246"/>
    </source>
</evidence>
<dbReference type="Gene3D" id="1.20.1000.10">
    <property type="entry name" value="Guanylate-binding protein, C-terminal domain"/>
    <property type="match status" value="1"/>
</dbReference>
<comment type="similarity">
    <text evidence="4">Belongs to the TRAFAC class dynamin-like GTPase superfamily. GB1/RHD3 GTPase family.</text>
</comment>
<feature type="region of interest" description="Disordered" evidence="6">
    <location>
        <begin position="657"/>
        <end position="676"/>
    </location>
</feature>
<protein>
    <recommendedName>
        <fullName evidence="7">GB1/RHD3-type G domain-containing protein</fullName>
    </recommendedName>
</protein>
<dbReference type="InterPro" id="IPR015894">
    <property type="entry name" value="Guanylate-bd_N"/>
</dbReference>